<accession>A0A5A7Q857</accession>
<feature type="region of interest" description="Disordered" evidence="1">
    <location>
        <begin position="1"/>
        <end position="24"/>
    </location>
</feature>
<evidence type="ECO:0000256" key="2">
    <source>
        <dbReference type="SAM" id="Phobius"/>
    </source>
</evidence>
<dbReference type="GO" id="GO:0032259">
    <property type="term" value="P:methylation"/>
    <property type="evidence" value="ECO:0007669"/>
    <property type="project" value="UniProtKB-KW"/>
</dbReference>
<keyword evidence="3" id="KW-0489">Methyltransferase</keyword>
<evidence type="ECO:0000313" key="4">
    <source>
        <dbReference type="Proteomes" id="UP000325081"/>
    </source>
</evidence>
<keyword evidence="2" id="KW-0812">Transmembrane</keyword>
<dbReference type="GO" id="GO:0008168">
    <property type="term" value="F:methyltransferase activity"/>
    <property type="evidence" value="ECO:0007669"/>
    <property type="project" value="UniProtKB-KW"/>
</dbReference>
<reference evidence="4" key="1">
    <citation type="journal article" date="2019" name="Curr. Biol.">
        <title>Genome Sequence of Striga asiatica Provides Insight into the Evolution of Plant Parasitism.</title>
        <authorList>
            <person name="Yoshida S."/>
            <person name="Kim S."/>
            <person name="Wafula E.K."/>
            <person name="Tanskanen J."/>
            <person name="Kim Y.M."/>
            <person name="Honaas L."/>
            <person name="Yang Z."/>
            <person name="Spallek T."/>
            <person name="Conn C.E."/>
            <person name="Ichihashi Y."/>
            <person name="Cheong K."/>
            <person name="Cui S."/>
            <person name="Der J.P."/>
            <person name="Gundlach H."/>
            <person name="Jiao Y."/>
            <person name="Hori C."/>
            <person name="Ishida J.K."/>
            <person name="Kasahara H."/>
            <person name="Kiba T."/>
            <person name="Kim M.S."/>
            <person name="Koo N."/>
            <person name="Laohavisit A."/>
            <person name="Lee Y.H."/>
            <person name="Lumba S."/>
            <person name="McCourt P."/>
            <person name="Mortimer J.C."/>
            <person name="Mutuku J.M."/>
            <person name="Nomura T."/>
            <person name="Sasaki-Sekimoto Y."/>
            <person name="Seto Y."/>
            <person name="Wang Y."/>
            <person name="Wakatake T."/>
            <person name="Sakakibara H."/>
            <person name="Demura T."/>
            <person name="Yamaguchi S."/>
            <person name="Yoneyama K."/>
            <person name="Manabe R.I."/>
            <person name="Nelson D.C."/>
            <person name="Schulman A.H."/>
            <person name="Timko M.P."/>
            <person name="dePamphilis C.W."/>
            <person name="Choi D."/>
            <person name="Shirasu K."/>
        </authorList>
    </citation>
    <scope>NUCLEOTIDE SEQUENCE [LARGE SCALE GENOMIC DNA]</scope>
    <source>
        <strain evidence="4">cv. UVA1</strain>
    </source>
</reference>
<name>A0A5A7Q857_STRAF</name>
<evidence type="ECO:0000256" key="1">
    <source>
        <dbReference type="SAM" id="MobiDB-lite"/>
    </source>
</evidence>
<comment type="caution">
    <text evidence="3">The sequence shown here is derived from an EMBL/GenBank/DDBJ whole genome shotgun (WGS) entry which is preliminary data.</text>
</comment>
<evidence type="ECO:0000313" key="3">
    <source>
        <dbReference type="EMBL" id="GER41445.1"/>
    </source>
</evidence>
<keyword evidence="3" id="KW-0808">Transferase</keyword>
<keyword evidence="2" id="KW-0472">Membrane</keyword>
<feature type="region of interest" description="Disordered" evidence="1">
    <location>
        <begin position="61"/>
        <end position="84"/>
    </location>
</feature>
<sequence length="199" mass="22667">MITVHDYRTPNLTHSIGPYQRSRQHNPFVNNPSDYHIKQSLLPRLAEPQDPRLHRDVMGRAHTRRHSVSASSGPHVSDGSSEFYDKRRGFVPAPRLDLSGQGRKVTNQDEMISRKQLHLSRAGTTLMFLTLYCILRIFYLKGNLKARPKGKRLPVFLHQFTFKISGRITFGPLEENPATLGASTFRIDSLFNMSNVGDL</sequence>
<feature type="transmembrane region" description="Helical" evidence="2">
    <location>
        <begin position="119"/>
        <end position="139"/>
    </location>
</feature>
<feature type="compositionally biased region" description="Polar residues" evidence="1">
    <location>
        <begin position="68"/>
        <end position="80"/>
    </location>
</feature>
<protein>
    <submittedName>
        <fullName evidence="3">Ribosomal RNA small subunit methyltransferase A</fullName>
    </submittedName>
</protein>
<dbReference type="EMBL" id="BKCP01006095">
    <property type="protein sequence ID" value="GER41445.1"/>
    <property type="molecule type" value="Genomic_DNA"/>
</dbReference>
<keyword evidence="4" id="KW-1185">Reference proteome</keyword>
<dbReference type="Proteomes" id="UP000325081">
    <property type="component" value="Unassembled WGS sequence"/>
</dbReference>
<organism evidence="3 4">
    <name type="scientific">Striga asiatica</name>
    <name type="common">Asiatic witchweed</name>
    <name type="synonym">Buchnera asiatica</name>
    <dbReference type="NCBI Taxonomy" id="4170"/>
    <lineage>
        <taxon>Eukaryota</taxon>
        <taxon>Viridiplantae</taxon>
        <taxon>Streptophyta</taxon>
        <taxon>Embryophyta</taxon>
        <taxon>Tracheophyta</taxon>
        <taxon>Spermatophyta</taxon>
        <taxon>Magnoliopsida</taxon>
        <taxon>eudicotyledons</taxon>
        <taxon>Gunneridae</taxon>
        <taxon>Pentapetalae</taxon>
        <taxon>asterids</taxon>
        <taxon>lamiids</taxon>
        <taxon>Lamiales</taxon>
        <taxon>Orobanchaceae</taxon>
        <taxon>Buchnereae</taxon>
        <taxon>Striga</taxon>
    </lineage>
</organism>
<keyword evidence="2" id="KW-1133">Transmembrane helix</keyword>
<proteinExistence type="predicted"/>
<dbReference type="AlphaFoldDB" id="A0A5A7Q857"/>
<gene>
    <name evidence="3" type="ORF">STAS_18164</name>
</gene>